<dbReference type="Proteomes" id="UP000646827">
    <property type="component" value="Unassembled WGS sequence"/>
</dbReference>
<dbReference type="GO" id="GO:0036297">
    <property type="term" value="P:interstrand cross-link repair"/>
    <property type="evidence" value="ECO:0007669"/>
    <property type="project" value="InterPro"/>
</dbReference>
<protein>
    <submittedName>
        <fullName evidence="1">Uncharacterized protein</fullName>
    </submittedName>
</protein>
<dbReference type="GO" id="GO:0043240">
    <property type="term" value="C:Fanconi anaemia nuclear complex"/>
    <property type="evidence" value="ECO:0007669"/>
    <property type="project" value="InterPro"/>
</dbReference>
<dbReference type="EMBL" id="JAEPRB010000093">
    <property type="protein sequence ID" value="KAG2222025.1"/>
    <property type="molecule type" value="Genomic_DNA"/>
</dbReference>
<dbReference type="InterPro" id="IPR035428">
    <property type="entry name" value="FANCF"/>
</dbReference>
<comment type="caution">
    <text evidence="1">The sequence shown here is derived from an EMBL/GenBank/DDBJ whole genome shotgun (WGS) entry which is preliminary data.</text>
</comment>
<reference evidence="1 2" key="1">
    <citation type="submission" date="2020-12" db="EMBL/GenBank/DDBJ databases">
        <title>Metabolic potential, ecology and presence of endohyphal bacteria is reflected in genomic diversity of Mucoromycotina.</title>
        <authorList>
            <person name="Muszewska A."/>
            <person name="Okrasinska A."/>
            <person name="Steczkiewicz K."/>
            <person name="Drgas O."/>
            <person name="Orlowska M."/>
            <person name="Perlinska-Lenart U."/>
            <person name="Aleksandrzak-Piekarczyk T."/>
            <person name="Szatraj K."/>
            <person name="Zielenkiewicz U."/>
            <person name="Pilsyk S."/>
            <person name="Malc E."/>
            <person name="Mieczkowski P."/>
            <person name="Kruszewska J.S."/>
            <person name="Biernat P."/>
            <person name="Pawlowska J."/>
        </authorList>
    </citation>
    <scope>NUCLEOTIDE SEQUENCE [LARGE SCALE GENOMIC DNA]</scope>
    <source>
        <strain evidence="1 2">CBS 142.35</strain>
    </source>
</reference>
<accession>A0A8H7S3I7</accession>
<proteinExistence type="predicted"/>
<name>A0A8H7S3I7_9FUNG</name>
<dbReference type="Pfam" id="PF11107">
    <property type="entry name" value="FANCF"/>
    <property type="match status" value="1"/>
</dbReference>
<dbReference type="AlphaFoldDB" id="A0A8H7S3I7"/>
<dbReference type="OrthoDB" id="2244689at2759"/>
<evidence type="ECO:0000313" key="1">
    <source>
        <dbReference type="EMBL" id="KAG2222025.1"/>
    </source>
</evidence>
<gene>
    <name evidence="1" type="ORF">INT45_003670</name>
</gene>
<sequence>MDQSLVTAIATYSQILQEASTPHVAIWKPFFIERCTQWCMYIEAELLSLSDQEVDQHRNAAKEQNNHTRVPEISDLLNAEYLLYKTLIKNIYLSNEMYWTVISTYEFLALASTSRQETLIQDIAQNAQEAATIDVLNIMTSTLQE</sequence>
<organism evidence="1 2">
    <name type="scientific">Circinella minor</name>
    <dbReference type="NCBI Taxonomy" id="1195481"/>
    <lineage>
        <taxon>Eukaryota</taxon>
        <taxon>Fungi</taxon>
        <taxon>Fungi incertae sedis</taxon>
        <taxon>Mucoromycota</taxon>
        <taxon>Mucoromycotina</taxon>
        <taxon>Mucoromycetes</taxon>
        <taxon>Mucorales</taxon>
        <taxon>Lichtheimiaceae</taxon>
        <taxon>Circinella</taxon>
    </lineage>
</organism>
<keyword evidence="2" id="KW-1185">Reference proteome</keyword>
<evidence type="ECO:0000313" key="2">
    <source>
        <dbReference type="Proteomes" id="UP000646827"/>
    </source>
</evidence>